<name>A0A6B9FIB3_9HYPH</name>
<keyword evidence="1" id="KW-0732">Signal</keyword>
<gene>
    <name evidence="2" type="ORF">MMSR116_07215</name>
</gene>
<feature type="signal peptide" evidence="1">
    <location>
        <begin position="1"/>
        <end position="19"/>
    </location>
</feature>
<dbReference type="EMBL" id="CP043538">
    <property type="protein sequence ID" value="QGY01709.1"/>
    <property type="molecule type" value="Genomic_DNA"/>
</dbReference>
<dbReference type="AlphaFoldDB" id="A0A6B9FIB3"/>
<evidence type="ECO:0000313" key="2">
    <source>
        <dbReference type="EMBL" id="QGY01709.1"/>
    </source>
</evidence>
<sequence length="84" mass="8895">MSRVLLPILLSLVAGSARADDFTGFYAGLNAGYGWGRDRAETRPGNHVVAGRPDAGAYLPPSAMDAAASIRGAKRAEPDRVLRR</sequence>
<protein>
    <recommendedName>
        <fullName evidence="4">Porin family protein</fullName>
    </recommendedName>
</protein>
<reference evidence="2 3" key="2">
    <citation type="journal article" date="2013" name="Genome Announc.">
        <title>Draft Genome Sequence of Methylobacterium mesophilicum Strain SR1.6/6, Isolated from Citrus sinensis.</title>
        <authorList>
            <person name="Marinho Almeida D."/>
            <person name="Dini-Andreote F."/>
            <person name="Camargo Neves A.A."/>
            <person name="Juca Ramos R.T."/>
            <person name="Andreote F.D."/>
            <person name="Carneiro A.R."/>
            <person name="Oliveira de Souza Lima A."/>
            <person name="Caracciolo Gomes de Sa P.H."/>
            <person name="Ribeiro Barbosa M.S."/>
            <person name="Araujo W.L."/>
            <person name="Silva A."/>
        </authorList>
    </citation>
    <scope>NUCLEOTIDE SEQUENCE [LARGE SCALE GENOMIC DNA]</scope>
    <source>
        <strain evidence="2 3">SR1.6/6</strain>
    </source>
</reference>
<evidence type="ECO:0000256" key="1">
    <source>
        <dbReference type="SAM" id="SignalP"/>
    </source>
</evidence>
<evidence type="ECO:0000313" key="3">
    <source>
        <dbReference type="Proteomes" id="UP000012488"/>
    </source>
</evidence>
<reference evidence="2 3" key="1">
    <citation type="journal article" date="2012" name="Genet. Mol. Biol.">
        <title>Analysis of 16S rRNA and mxaF genes revealing insights into Methylobacterium niche-specific plant association.</title>
        <authorList>
            <person name="Dourado M.N."/>
            <person name="Andreote F.D."/>
            <person name="Dini-Andreote F."/>
            <person name="Conti R."/>
            <person name="Araujo J.M."/>
            <person name="Araujo W.L."/>
        </authorList>
    </citation>
    <scope>NUCLEOTIDE SEQUENCE [LARGE SCALE GENOMIC DNA]</scope>
    <source>
        <strain evidence="2 3">SR1.6/6</strain>
    </source>
</reference>
<dbReference type="KEGG" id="mmes:MMSR116_07215"/>
<dbReference type="OrthoDB" id="7998979at2"/>
<feature type="chain" id="PRO_5025452748" description="Porin family protein" evidence="1">
    <location>
        <begin position="20"/>
        <end position="84"/>
    </location>
</feature>
<accession>A0A6B9FIB3</accession>
<evidence type="ECO:0008006" key="4">
    <source>
        <dbReference type="Google" id="ProtNLM"/>
    </source>
</evidence>
<dbReference type="Proteomes" id="UP000012488">
    <property type="component" value="Chromosome"/>
</dbReference>
<proteinExistence type="predicted"/>
<dbReference type="RefSeq" id="WP_039892869.1">
    <property type="nucleotide sequence ID" value="NZ_CP043538.1"/>
</dbReference>
<organism evidence="2 3">
    <name type="scientific">Methylobacterium mesophilicum SR1.6/6</name>
    <dbReference type="NCBI Taxonomy" id="908290"/>
    <lineage>
        <taxon>Bacteria</taxon>
        <taxon>Pseudomonadati</taxon>
        <taxon>Pseudomonadota</taxon>
        <taxon>Alphaproteobacteria</taxon>
        <taxon>Hyphomicrobiales</taxon>
        <taxon>Methylobacteriaceae</taxon>
        <taxon>Methylobacterium</taxon>
    </lineage>
</organism>